<dbReference type="InterPro" id="IPR010982">
    <property type="entry name" value="Lambda_DNA-bd_dom_sf"/>
</dbReference>
<name>A0A1H1A9P4_9ACTN</name>
<dbReference type="Pfam" id="PF13560">
    <property type="entry name" value="HTH_31"/>
    <property type="match status" value="1"/>
</dbReference>
<dbReference type="Proteomes" id="UP000183053">
    <property type="component" value="Unassembled WGS sequence"/>
</dbReference>
<dbReference type="InterPro" id="IPR010359">
    <property type="entry name" value="IrrE_HExxH"/>
</dbReference>
<dbReference type="Gene3D" id="1.10.10.2910">
    <property type="match status" value="1"/>
</dbReference>
<dbReference type="GO" id="GO:0003677">
    <property type="term" value="F:DNA binding"/>
    <property type="evidence" value="ECO:0007669"/>
    <property type="project" value="InterPro"/>
</dbReference>
<dbReference type="AlphaFoldDB" id="A0A1H1A9P4"/>
<evidence type="ECO:0000313" key="3">
    <source>
        <dbReference type="Proteomes" id="UP000183053"/>
    </source>
</evidence>
<reference evidence="3" key="1">
    <citation type="submission" date="2016-10" db="EMBL/GenBank/DDBJ databases">
        <authorList>
            <person name="Varghese N."/>
            <person name="Submissions S."/>
        </authorList>
    </citation>
    <scope>NUCLEOTIDE SEQUENCE [LARGE SCALE GENOMIC DNA]</scope>
    <source>
        <strain evidence="3">DSM 44142</strain>
    </source>
</reference>
<protein>
    <recommendedName>
        <fullName evidence="1">IrrE N-terminal-like domain-containing protein</fullName>
    </recommendedName>
</protein>
<evidence type="ECO:0000259" key="1">
    <source>
        <dbReference type="Pfam" id="PF06114"/>
    </source>
</evidence>
<dbReference type="Gene3D" id="1.10.260.40">
    <property type="entry name" value="lambda repressor-like DNA-binding domains"/>
    <property type="match status" value="1"/>
</dbReference>
<organism evidence="2 3">
    <name type="scientific">Tsukamurella pulmonis</name>
    <dbReference type="NCBI Taxonomy" id="47312"/>
    <lineage>
        <taxon>Bacteria</taxon>
        <taxon>Bacillati</taxon>
        <taxon>Actinomycetota</taxon>
        <taxon>Actinomycetes</taxon>
        <taxon>Mycobacteriales</taxon>
        <taxon>Tsukamurellaceae</taxon>
        <taxon>Tsukamurella</taxon>
    </lineage>
</organism>
<proteinExistence type="predicted"/>
<dbReference type="Pfam" id="PF06114">
    <property type="entry name" value="Peptidase_M78"/>
    <property type="match status" value="1"/>
</dbReference>
<dbReference type="InterPro" id="IPR052345">
    <property type="entry name" value="Rad_response_metalloprotease"/>
</dbReference>
<sequence length="396" mass="44963">MNTVEIYGLRVRQARLMRRLTAKALMDMVGWKGAKLTRLERTETVTVPEDEFERLAEALRYPQSFFTTAPLSRVESDHLLFRAPKSTTMTEKERMAQFIALVGDFFLLELDRQRKLPPVRLSPAPGLDAVAAAALARKNLLIETGQPIGNVTYMVERAGVTVVMRRERFSGSASEDNSRGRLEKHLGCAAWFGEFSERPIMVLRELDSWERTRWTVAHELGHLMLHGNIAELSDDHEEEASRFASEFLAPMAEVRESLSTSPSLLNLLPVKEKWGISLGALLRHLHDSGELPDDRYETLRTQLYTRVNAETGYTWGRTEPGWNDRLPERPRLLSRWLEEIHGSSSAGVVAAKDNMWERDLVSEFLTGQRSGPGNDSKTQVARGDVVDFQAYRKQRA</sequence>
<accession>A0A1H1A9P4</accession>
<dbReference type="PANTHER" id="PTHR43236:SF1">
    <property type="entry name" value="BLL7220 PROTEIN"/>
    <property type="match status" value="1"/>
</dbReference>
<dbReference type="SUPFAM" id="SSF47413">
    <property type="entry name" value="lambda repressor-like DNA-binding domains"/>
    <property type="match status" value="1"/>
</dbReference>
<keyword evidence="3" id="KW-1185">Reference proteome</keyword>
<gene>
    <name evidence="2" type="ORF">SAMN04489765_0114</name>
</gene>
<dbReference type="STRING" id="47312.SAMN04489765_0114"/>
<dbReference type="PANTHER" id="PTHR43236">
    <property type="entry name" value="ANTITOXIN HIGA1"/>
    <property type="match status" value="1"/>
</dbReference>
<evidence type="ECO:0000313" key="2">
    <source>
        <dbReference type="EMBL" id="SDQ36231.1"/>
    </source>
</evidence>
<feature type="domain" description="IrrE N-terminal-like" evidence="1">
    <location>
        <begin position="186"/>
        <end position="285"/>
    </location>
</feature>
<dbReference type="RefSeq" id="WP_231857510.1">
    <property type="nucleotide sequence ID" value="NZ_FNLF01000002.1"/>
</dbReference>
<dbReference type="EMBL" id="FNLF01000002">
    <property type="protein sequence ID" value="SDQ36231.1"/>
    <property type="molecule type" value="Genomic_DNA"/>
</dbReference>